<organism evidence="1 2">
    <name type="scientific">Anisodus acutangulus</name>
    <dbReference type="NCBI Taxonomy" id="402998"/>
    <lineage>
        <taxon>Eukaryota</taxon>
        <taxon>Viridiplantae</taxon>
        <taxon>Streptophyta</taxon>
        <taxon>Embryophyta</taxon>
        <taxon>Tracheophyta</taxon>
        <taxon>Spermatophyta</taxon>
        <taxon>Magnoliopsida</taxon>
        <taxon>eudicotyledons</taxon>
        <taxon>Gunneridae</taxon>
        <taxon>Pentapetalae</taxon>
        <taxon>asterids</taxon>
        <taxon>lamiids</taxon>
        <taxon>Solanales</taxon>
        <taxon>Solanaceae</taxon>
        <taxon>Solanoideae</taxon>
        <taxon>Hyoscyameae</taxon>
        <taxon>Anisodus</taxon>
    </lineage>
</organism>
<gene>
    <name evidence="1" type="ORF">K7X08_008598</name>
</gene>
<comment type="caution">
    <text evidence="1">The sequence shown here is derived from an EMBL/GenBank/DDBJ whole genome shotgun (WGS) entry which is preliminary data.</text>
</comment>
<dbReference type="EMBL" id="JAJAGQ010000004">
    <property type="protein sequence ID" value="KAJ8566022.1"/>
    <property type="molecule type" value="Genomic_DNA"/>
</dbReference>
<sequence length="84" mass="8959">MTVKVIHSIPSVALLPMDQDMLPAYHAKGAAGGYAKDVLALNRVLEMLKGTENQSFDPPRAYSRLSNVSSDLVGVDAEGSADTR</sequence>
<accession>A0A9Q1MQL9</accession>
<evidence type="ECO:0000313" key="1">
    <source>
        <dbReference type="EMBL" id="KAJ8566022.1"/>
    </source>
</evidence>
<evidence type="ECO:0000313" key="2">
    <source>
        <dbReference type="Proteomes" id="UP001152561"/>
    </source>
</evidence>
<keyword evidence="2" id="KW-1185">Reference proteome</keyword>
<dbReference type="Proteomes" id="UP001152561">
    <property type="component" value="Unassembled WGS sequence"/>
</dbReference>
<proteinExistence type="predicted"/>
<protein>
    <submittedName>
        <fullName evidence="1">Uncharacterized protein</fullName>
    </submittedName>
</protein>
<dbReference type="AlphaFoldDB" id="A0A9Q1MQL9"/>
<name>A0A9Q1MQL9_9SOLA</name>
<reference evidence="2" key="1">
    <citation type="journal article" date="2023" name="Proc. Natl. Acad. Sci. U.S.A.">
        <title>Genomic and structural basis for evolution of tropane alkaloid biosynthesis.</title>
        <authorList>
            <person name="Wanga Y.-J."/>
            <person name="Taina T."/>
            <person name="Yua J.-Y."/>
            <person name="Lia J."/>
            <person name="Xua B."/>
            <person name="Chenc J."/>
            <person name="D'Auriad J.C."/>
            <person name="Huanga J.-P."/>
            <person name="Huanga S.-X."/>
        </authorList>
    </citation>
    <scope>NUCLEOTIDE SEQUENCE [LARGE SCALE GENOMIC DNA]</scope>
    <source>
        <strain evidence="2">cv. KIB-2019</strain>
    </source>
</reference>